<dbReference type="Gene3D" id="1.10.443.10">
    <property type="entry name" value="Intergrase catalytic core"/>
    <property type="match status" value="1"/>
</dbReference>
<dbReference type="PANTHER" id="PTHR30349:SF41">
    <property type="entry name" value="INTEGRASE_RECOMBINASE PROTEIN MJ0367-RELATED"/>
    <property type="match status" value="1"/>
</dbReference>
<dbReference type="PROSITE" id="PS51898">
    <property type="entry name" value="TYR_RECOMBINASE"/>
    <property type="match status" value="1"/>
</dbReference>
<organism evidence="6">
    <name type="scientific">marine sediment metagenome</name>
    <dbReference type="NCBI Taxonomy" id="412755"/>
    <lineage>
        <taxon>unclassified sequences</taxon>
        <taxon>metagenomes</taxon>
        <taxon>ecological metagenomes</taxon>
    </lineage>
</organism>
<feature type="non-terminal residue" evidence="6">
    <location>
        <position position="200"/>
    </location>
</feature>
<evidence type="ECO:0000259" key="5">
    <source>
        <dbReference type="PROSITE" id="PS51900"/>
    </source>
</evidence>
<dbReference type="Pfam" id="PF00589">
    <property type="entry name" value="Phage_integrase"/>
    <property type="match status" value="1"/>
</dbReference>
<comment type="caution">
    <text evidence="6">The sequence shown here is derived from an EMBL/GenBank/DDBJ whole genome shotgun (WGS) entry which is preliminary data.</text>
</comment>
<accession>X1HHX1</accession>
<name>X1HHX1_9ZZZZ</name>
<dbReference type="GO" id="GO:0015074">
    <property type="term" value="P:DNA integration"/>
    <property type="evidence" value="ECO:0007669"/>
    <property type="project" value="UniProtKB-KW"/>
</dbReference>
<dbReference type="AlphaFoldDB" id="X1HHX1"/>
<sequence>MNEIVKRNEVQTECIDWAFFRDNFLRSQTGLAYKTILAYRTGINCFTRWIGKQDISRPLPDDLYDYQDYLQKENYSLFTQNLYMISLKKFFSYLDKPYEGQAFQAYVDIYKAANPQIRRPERKKHHREMPAETEVQKLRESLQEQGTQKSRRDLLMVDLALYCGLRVNEIANVRVEDIRQDGDTFKLYVLRKGRTSRNYY</sequence>
<protein>
    <recommendedName>
        <fullName evidence="7">Tyr recombinase domain-containing protein</fullName>
    </recommendedName>
</protein>
<evidence type="ECO:0008006" key="7">
    <source>
        <dbReference type="Google" id="ProtNLM"/>
    </source>
</evidence>
<dbReference type="PANTHER" id="PTHR30349">
    <property type="entry name" value="PHAGE INTEGRASE-RELATED"/>
    <property type="match status" value="1"/>
</dbReference>
<feature type="domain" description="Tyr recombinase" evidence="4">
    <location>
        <begin position="124"/>
        <end position="200"/>
    </location>
</feature>
<reference evidence="6" key="1">
    <citation type="journal article" date="2014" name="Front. Microbiol.">
        <title>High frequency of phylogenetically diverse reductive dehalogenase-homologous genes in deep subseafloor sedimentary metagenomes.</title>
        <authorList>
            <person name="Kawai M."/>
            <person name="Futagami T."/>
            <person name="Toyoda A."/>
            <person name="Takaki Y."/>
            <person name="Nishi S."/>
            <person name="Hori S."/>
            <person name="Arai W."/>
            <person name="Tsubouchi T."/>
            <person name="Morono Y."/>
            <person name="Uchiyama I."/>
            <person name="Ito T."/>
            <person name="Fujiyama A."/>
            <person name="Inagaki F."/>
            <person name="Takami H."/>
        </authorList>
    </citation>
    <scope>NUCLEOTIDE SEQUENCE</scope>
    <source>
        <strain evidence="6">Expedition CK06-06</strain>
    </source>
</reference>
<gene>
    <name evidence="6" type="ORF">S03H2_14594</name>
</gene>
<evidence type="ECO:0000259" key="4">
    <source>
        <dbReference type="PROSITE" id="PS51898"/>
    </source>
</evidence>
<keyword evidence="2" id="KW-0238">DNA-binding</keyword>
<dbReference type="InterPro" id="IPR044068">
    <property type="entry name" value="CB"/>
</dbReference>
<keyword evidence="3" id="KW-0233">DNA recombination</keyword>
<dbReference type="EMBL" id="BARU01007409">
    <property type="protein sequence ID" value="GAH44903.1"/>
    <property type="molecule type" value="Genomic_DNA"/>
</dbReference>
<dbReference type="GO" id="GO:0003677">
    <property type="term" value="F:DNA binding"/>
    <property type="evidence" value="ECO:0007669"/>
    <property type="project" value="UniProtKB-KW"/>
</dbReference>
<evidence type="ECO:0000256" key="2">
    <source>
        <dbReference type="ARBA" id="ARBA00023125"/>
    </source>
</evidence>
<dbReference type="Pfam" id="PF02899">
    <property type="entry name" value="Phage_int_SAM_1"/>
    <property type="match status" value="1"/>
</dbReference>
<dbReference type="InterPro" id="IPR013762">
    <property type="entry name" value="Integrase-like_cat_sf"/>
</dbReference>
<dbReference type="InterPro" id="IPR002104">
    <property type="entry name" value="Integrase_catalytic"/>
</dbReference>
<dbReference type="InterPro" id="IPR011010">
    <property type="entry name" value="DNA_brk_join_enz"/>
</dbReference>
<dbReference type="PROSITE" id="PS51900">
    <property type="entry name" value="CB"/>
    <property type="match status" value="1"/>
</dbReference>
<evidence type="ECO:0000313" key="6">
    <source>
        <dbReference type="EMBL" id="GAH44903.1"/>
    </source>
</evidence>
<dbReference type="InterPro" id="IPR004107">
    <property type="entry name" value="Integrase_SAM-like_N"/>
</dbReference>
<proteinExistence type="predicted"/>
<evidence type="ECO:0000256" key="1">
    <source>
        <dbReference type="ARBA" id="ARBA00022908"/>
    </source>
</evidence>
<dbReference type="GO" id="GO:0006310">
    <property type="term" value="P:DNA recombination"/>
    <property type="evidence" value="ECO:0007669"/>
    <property type="project" value="UniProtKB-KW"/>
</dbReference>
<dbReference type="SUPFAM" id="SSF56349">
    <property type="entry name" value="DNA breaking-rejoining enzymes"/>
    <property type="match status" value="1"/>
</dbReference>
<keyword evidence="1" id="KW-0229">DNA integration</keyword>
<dbReference type="Gene3D" id="1.10.150.130">
    <property type="match status" value="1"/>
</dbReference>
<feature type="domain" description="Core-binding (CB)" evidence="5">
    <location>
        <begin position="15"/>
        <end position="95"/>
    </location>
</feature>
<evidence type="ECO:0000256" key="3">
    <source>
        <dbReference type="ARBA" id="ARBA00023172"/>
    </source>
</evidence>
<dbReference type="InterPro" id="IPR050090">
    <property type="entry name" value="Tyrosine_recombinase_XerCD"/>
</dbReference>
<dbReference type="InterPro" id="IPR010998">
    <property type="entry name" value="Integrase_recombinase_N"/>
</dbReference>